<dbReference type="InterPro" id="IPR036047">
    <property type="entry name" value="F-box-like_dom_sf"/>
</dbReference>
<dbReference type="Gene3D" id="1.20.1280.50">
    <property type="match status" value="1"/>
</dbReference>
<dbReference type="RefSeq" id="XP_005724881.1">
    <property type="nucleotide sequence ID" value="XM_005724824.2"/>
</dbReference>
<sequence length="396" mass="44771">MALAARSSASCSKTQTKRSTWTPLNNPRANSKVFEERRSLLAKWFDRWSDSQRKAVLQDFVLSCSVEQLRFLSLSVSRQLPLQAADFTCLLPRALSLYLFSFLDPRSLCRCAQVSWQWKSIVELDQLWMPKCLRLGWLLSSSPTPFEQGVWKRHYIQTVQELRLSVLQGASSQQQFVVSDVAAASRGHKEPSEIAAIRLEECPASTKQQPGSSSSTRLRQEKQPGAPPPWRDSDRRPKDTLRFNYLDNLDPIEQALRAQMRNNSASTCCTNTSKADDGKKKTLSEANYKLRKAKSLMFLSSSSRPHSLPHDQTQTHPTWTSHSIADHPVTGESAERLLHLSQWNAGIRPKPARTPVPRLSVEGLRAFQRSHRSVPSAPLFEVQPWTASASHSQEKK</sequence>
<dbReference type="CDD" id="cd22172">
    <property type="entry name" value="F-box_FBXO16"/>
    <property type="match status" value="1"/>
</dbReference>
<dbReference type="PANTHER" id="PTHR46857:SF2">
    <property type="entry name" value="F-BOX ONLY PROTEIN 16"/>
    <property type="match status" value="1"/>
</dbReference>
<feature type="region of interest" description="Disordered" evidence="1">
    <location>
        <begin position="1"/>
        <end position="25"/>
    </location>
</feature>
<evidence type="ECO:0000313" key="4">
    <source>
        <dbReference type="RefSeq" id="XP_005724881.1"/>
    </source>
</evidence>
<feature type="compositionally biased region" description="Polar residues" evidence="1">
    <location>
        <begin position="205"/>
        <end position="217"/>
    </location>
</feature>
<dbReference type="SUPFAM" id="SSF81383">
    <property type="entry name" value="F-box domain"/>
    <property type="match status" value="1"/>
</dbReference>
<evidence type="ECO:0000313" key="5">
    <source>
        <dbReference type="RefSeq" id="XP_013764159.1"/>
    </source>
</evidence>
<proteinExistence type="predicted"/>
<dbReference type="GeneID" id="102194977"/>
<dbReference type="InterPro" id="IPR052805">
    <property type="entry name" value="GEF_Ubiquitin-Prot_Reg"/>
</dbReference>
<protein>
    <submittedName>
        <fullName evidence="4 5">F-box only protein 16 isoform X1</fullName>
    </submittedName>
</protein>
<dbReference type="Proteomes" id="UP000695023">
    <property type="component" value="Unplaced"/>
</dbReference>
<dbReference type="RefSeq" id="XP_013764159.1">
    <property type="nucleotide sequence ID" value="XM_013908705.1"/>
</dbReference>
<dbReference type="SMART" id="SM00256">
    <property type="entry name" value="FBOX"/>
    <property type="match status" value="1"/>
</dbReference>
<evidence type="ECO:0000313" key="3">
    <source>
        <dbReference type="Proteomes" id="UP000695023"/>
    </source>
</evidence>
<accession>A0A9Y3VE34</accession>
<evidence type="ECO:0000256" key="1">
    <source>
        <dbReference type="SAM" id="MobiDB-lite"/>
    </source>
</evidence>
<dbReference type="AlphaFoldDB" id="A0A9Y3VE34"/>
<organism evidence="3 4">
    <name type="scientific">Pundamilia nyererei</name>
    <dbReference type="NCBI Taxonomy" id="303518"/>
    <lineage>
        <taxon>Eukaryota</taxon>
        <taxon>Metazoa</taxon>
        <taxon>Chordata</taxon>
        <taxon>Craniata</taxon>
        <taxon>Vertebrata</taxon>
        <taxon>Euteleostomi</taxon>
        <taxon>Actinopterygii</taxon>
        <taxon>Neopterygii</taxon>
        <taxon>Teleostei</taxon>
        <taxon>Neoteleostei</taxon>
        <taxon>Acanthomorphata</taxon>
        <taxon>Ovalentaria</taxon>
        <taxon>Cichlomorphae</taxon>
        <taxon>Cichliformes</taxon>
        <taxon>Cichlidae</taxon>
        <taxon>African cichlids</taxon>
        <taxon>Pseudocrenilabrinae</taxon>
        <taxon>Haplochromini</taxon>
        <taxon>Pundamilia</taxon>
    </lineage>
</organism>
<name>A0A9Y3VE34_9CICH</name>
<feature type="domain" description="F-box" evidence="2">
    <location>
        <begin position="85"/>
        <end position="131"/>
    </location>
</feature>
<reference evidence="4 5" key="1">
    <citation type="submission" date="2025-04" db="UniProtKB">
        <authorList>
            <consortium name="RefSeq"/>
        </authorList>
    </citation>
    <scope>IDENTIFICATION</scope>
</reference>
<dbReference type="Pfam" id="PF12937">
    <property type="entry name" value="F-box-like"/>
    <property type="match status" value="1"/>
</dbReference>
<gene>
    <name evidence="4 5" type="primary">fbxo16</name>
</gene>
<dbReference type="InterPro" id="IPR001810">
    <property type="entry name" value="F-box_dom"/>
</dbReference>
<feature type="compositionally biased region" description="Polar residues" evidence="1">
    <location>
        <begin position="311"/>
        <end position="321"/>
    </location>
</feature>
<dbReference type="PROSITE" id="PS50181">
    <property type="entry name" value="FBOX"/>
    <property type="match status" value="1"/>
</dbReference>
<feature type="region of interest" description="Disordered" evidence="1">
    <location>
        <begin position="201"/>
        <end position="238"/>
    </location>
</feature>
<dbReference type="CTD" id="157574"/>
<feature type="compositionally biased region" description="Polar residues" evidence="1">
    <location>
        <begin position="7"/>
        <end position="25"/>
    </location>
</feature>
<feature type="region of interest" description="Disordered" evidence="1">
    <location>
        <begin position="302"/>
        <end position="321"/>
    </location>
</feature>
<evidence type="ECO:0000259" key="2">
    <source>
        <dbReference type="PROSITE" id="PS50181"/>
    </source>
</evidence>
<keyword evidence="3" id="KW-1185">Reference proteome</keyword>
<dbReference type="PANTHER" id="PTHR46857">
    <property type="entry name" value="EPITHELIAL CELL-TRANSFORMING SEQUENCE 2 ONCOGENE-LIKE"/>
    <property type="match status" value="1"/>
</dbReference>